<feature type="domain" description="GtrA/DPMS transmembrane" evidence="7">
    <location>
        <begin position="12"/>
        <end position="132"/>
    </location>
</feature>
<keyword evidence="4 6" id="KW-1133">Transmembrane helix</keyword>
<feature type="transmembrane region" description="Helical" evidence="6">
    <location>
        <begin position="38"/>
        <end position="61"/>
    </location>
</feature>
<comment type="subcellular location">
    <subcellularLocation>
        <location evidence="1">Membrane</location>
        <topology evidence="1">Multi-pass membrane protein</topology>
    </subcellularLocation>
</comment>
<keyword evidence="3 6" id="KW-0812">Transmembrane</keyword>
<evidence type="ECO:0000256" key="2">
    <source>
        <dbReference type="ARBA" id="ARBA00009399"/>
    </source>
</evidence>
<dbReference type="PANTHER" id="PTHR38459">
    <property type="entry name" value="PROPHAGE BACTOPRENOL-LINKED GLUCOSE TRANSLOCASE HOMOLOG"/>
    <property type="match status" value="1"/>
</dbReference>
<accession>A0A2Y9B7T9</accession>
<evidence type="ECO:0000256" key="5">
    <source>
        <dbReference type="ARBA" id="ARBA00023136"/>
    </source>
</evidence>
<dbReference type="Proteomes" id="UP000245845">
    <property type="component" value="Unassembled WGS sequence"/>
</dbReference>
<dbReference type="AlphaFoldDB" id="A0A2Y9B7T9"/>
<evidence type="ECO:0000313" key="9">
    <source>
        <dbReference type="Proteomes" id="UP000245845"/>
    </source>
</evidence>
<dbReference type="RefSeq" id="WP_109729149.1">
    <property type="nucleotide sequence ID" value="NZ_BAAACK010000007.1"/>
</dbReference>
<dbReference type="GO" id="GO:0005886">
    <property type="term" value="C:plasma membrane"/>
    <property type="evidence" value="ECO:0007669"/>
    <property type="project" value="TreeGrafter"/>
</dbReference>
<keyword evidence="5 6" id="KW-0472">Membrane</keyword>
<dbReference type="PANTHER" id="PTHR38459:SF1">
    <property type="entry name" value="PROPHAGE BACTOPRENOL-LINKED GLUCOSE TRANSLOCASE HOMOLOG"/>
    <property type="match status" value="1"/>
</dbReference>
<dbReference type="GO" id="GO:0000271">
    <property type="term" value="P:polysaccharide biosynthetic process"/>
    <property type="evidence" value="ECO:0007669"/>
    <property type="project" value="InterPro"/>
</dbReference>
<dbReference type="EMBL" id="QGDL01000001">
    <property type="protein sequence ID" value="PWJ31747.1"/>
    <property type="molecule type" value="Genomic_DNA"/>
</dbReference>
<organism evidence="8 9">
    <name type="scientific">Faecalicatena orotica</name>
    <dbReference type="NCBI Taxonomy" id="1544"/>
    <lineage>
        <taxon>Bacteria</taxon>
        <taxon>Bacillati</taxon>
        <taxon>Bacillota</taxon>
        <taxon>Clostridia</taxon>
        <taxon>Lachnospirales</taxon>
        <taxon>Lachnospiraceae</taxon>
        <taxon>Faecalicatena</taxon>
    </lineage>
</organism>
<proteinExistence type="inferred from homology"/>
<feature type="transmembrane region" description="Helical" evidence="6">
    <location>
        <begin position="12"/>
        <end position="32"/>
    </location>
</feature>
<gene>
    <name evidence="8" type="ORF">A8806_10131</name>
</gene>
<name>A0A2Y9B7T9_9FIRM</name>
<evidence type="ECO:0000256" key="1">
    <source>
        <dbReference type="ARBA" id="ARBA00004141"/>
    </source>
</evidence>
<feature type="transmembrane region" description="Helical" evidence="6">
    <location>
        <begin position="111"/>
        <end position="131"/>
    </location>
</feature>
<keyword evidence="9" id="KW-1185">Reference proteome</keyword>
<dbReference type="InterPro" id="IPR007267">
    <property type="entry name" value="GtrA_DPMS_TM"/>
</dbReference>
<evidence type="ECO:0000256" key="6">
    <source>
        <dbReference type="SAM" id="Phobius"/>
    </source>
</evidence>
<sequence>MKLKLIDKTTVKFIIVGIINTIVGTGVMFILYNVFRASYWFSSAMNYIVGSIVSYFLNKYYTFQYKESSFKQILKFILNISICYFIAYGTAKPLVYKVLQGFDAVIRDNVAMLVGMGIFVVLNYIGQRFFVFKKKEEKV</sequence>
<protein>
    <submittedName>
        <fullName evidence="8">Putative flippase GtrA</fullName>
    </submittedName>
</protein>
<comment type="similarity">
    <text evidence="2">Belongs to the GtrA family.</text>
</comment>
<feature type="transmembrane region" description="Helical" evidence="6">
    <location>
        <begin position="73"/>
        <end position="91"/>
    </location>
</feature>
<dbReference type="Pfam" id="PF04138">
    <property type="entry name" value="GtrA_DPMS_TM"/>
    <property type="match status" value="1"/>
</dbReference>
<evidence type="ECO:0000313" key="8">
    <source>
        <dbReference type="EMBL" id="PWJ31747.1"/>
    </source>
</evidence>
<evidence type="ECO:0000256" key="3">
    <source>
        <dbReference type="ARBA" id="ARBA00022692"/>
    </source>
</evidence>
<dbReference type="InterPro" id="IPR051401">
    <property type="entry name" value="GtrA_CellWall_Glycosyl"/>
</dbReference>
<evidence type="ECO:0000256" key="4">
    <source>
        <dbReference type="ARBA" id="ARBA00022989"/>
    </source>
</evidence>
<dbReference type="OrthoDB" id="9812049at2"/>
<comment type="caution">
    <text evidence="8">The sequence shown here is derived from an EMBL/GenBank/DDBJ whole genome shotgun (WGS) entry which is preliminary data.</text>
</comment>
<evidence type="ECO:0000259" key="7">
    <source>
        <dbReference type="Pfam" id="PF04138"/>
    </source>
</evidence>
<reference evidence="8 9" key="1">
    <citation type="submission" date="2018-05" db="EMBL/GenBank/DDBJ databases">
        <title>The Hungate 1000. A catalogue of reference genomes from the rumen microbiome.</title>
        <authorList>
            <person name="Kelly W."/>
        </authorList>
    </citation>
    <scope>NUCLEOTIDE SEQUENCE [LARGE SCALE GENOMIC DNA]</scope>
    <source>
        <strain evidence="8 9">NLAE-zl-C242</strain>
    </source>
</reference>